<dbReference type="AlphaFoldDB" id="A0A7W4Q8H4"/>
<feature type="binding site" evidence="18">
    <location>
        <begin position="127"/>
        <end position="128"/>
    </location>
    <ligand>
        <name>NAD(+)</name>
        <dbReference type="ChEBI" id="CHEBI:57540"/>
    </ligand>
</feature>
<keyword evidence="9 18" id="KW-0963">Cytoplasm</keyword>
<evidence type="ECO:0000256" key="10">
    <source>
        <dbReference type="ARBA" id="ARBA00022605"/>
    </source>
</evidence>
<feature type="binding site" evidence="18">
    <location>
        <begin position="103"/>
        <end position="107"/>
    </location>
    <ligand>
        <name>NAD(+)</name>
        <dbReference type="ChEBI" id="CHEBI:57540"/>
    </ligand>
</feature>
<evidence type="ECO:0000256" key="5">
    <source>
        <dbReference type="ARBA" id="ARBA00004661"/>
    </source>
</evidence>
<keyword evidence="17 18" id="KW-0170">Cobalt</keyword>
<dbReference type="Pfam" id="PF01761">
    <property type="entry name" value="DHQ_synthase"/>
    <property type="match status" value="1"/>
</dbReference>
<dbReference type="InterPro" id="IPR050071">
    <property type="entry name" value="Dehydroquinate_synthase"/>
</dbReference>
<protein>
    <recommendedName>
        <fullName evidence="8 18">3-dehydroquinate synthase</fullName>
        <shortName evidence="18">DHQS</shortName>
        <ecNumber evidence="7 18">4.2.3.4</ecNumber>
    </recommendedName>
</protein>
<dbReference type="GO" id="GO:0009073">
    <property type="term" value="P:aromatic amino acid family biosynthetic process"/>
    <property type="evidence" value="ECO:0007669"/>
    <property type="project" value="UniProtKB-KW"/>
</dbReference>
<evidence type="ECO:0000256" key="15">
    <source>
        <dbReference type="ARBA" id="ARBA00023141"/>
    </source>
</evidence>
<dbReference type="SUPFAM" id="SSF56796">
    <property type="entry name" value="Dehydroquinate synthase-like"/>
    <property type="match status" value="1"/>
</dbReference>
<dbReference type="InterPro" id="IPR056179">
    <property type="entry name" value="DHQS_C"/>
</dbReference>
<keyword evidence="15 18" id="KW-0057">Aromatic amino acid biosynthesis</keyword>
<comment type="function">
    <text evidence="3 18">Catalyzes the conversion of 3-deoxy-D-arabino-heptulosonate 7-phosphate (DAHP) to dehydroquinate (DHQ).</text>
</comment>
<dbReference type="GO" id="GO:0000166">
    <property type="term" value="F:nucleotide binding"/>
    <property type="evidence" value="ECO:0007669"/>
    <property type="project" value="UniProtKB-KW"/>
</dbReference>
<evidence type="ECO:0000256" key="7">
    <source>
        <dbReference type="ARBA" id="ARBA00013031"/>
    </source>
</evidence>
<dbReference type="HAMAP" id="MF_00110">
    <property type="entry name" value="DHQ_synthase"/>
    <property type="match status" value="1"/>
</dbReference>
<evidence type="ECO:0000256" key="6">
    <source>
        <dbReference type="ARBA" id="ARBA00005412"/>
    </source>
</evidence>
<comment type="caution">
    <text evidence="18">Lacks conserved residue(s) required for the propagation of feature annotation.</text>
</comment>
<dbReference type="FunFam" id="1.20.1090.10:FF:000002">
    <property type="entry name" value="3-dehydroquinate synthase"/>
    <property type="match status" value="1"/>
</dbReference>
<evidence type="ECO:0000256" key="13">
    <source>
        <dbReference type="ARBA" id="ARBA00022833"/>
    </source>
</evidence>
<evidence type="ECO:0000256" key="17">
    <source>
        <dbReference type="ARBA" id="ARBA00023285"/>
    </source>
</evidence>
<organism evidence="21 22">
    <name type="scientific">Aquipseudomonas ullengensis</name>
    <dbReference type="NCBI Taxonomy" id="2759166"/>
    <lineage>
        <taxon>Bacteria</taxon>
        <taxon>Pseudomonadati</taxon>
        <taxon>Pseudomonadota</taxon>
        <taxon>Gammaproteobacteria</taxon>
        <taxon>Pseudomonadales</taxon>
        <taxon>Pseudomonadaceae</taxon>
        <taxon>Aquipseudomonas</taxon>
    </lineage>
</organism>
<reference evidence="21 22" key="1">
    <citation type="submission" date="2020-08" db="EMBL/GenBank/DDBJ databases">
        <authorList>
            <person name="Kim C.M."/>
        </authorList>
    </citation>
    <scope>NUCLEOTIDE SEQUENCE [LARGE SCALE GENOMIC DNA]</scope>
    <source>
        <strain evidence="21 22">UL070</strain>
    </source>
</reference>
<dbReference type="FunFam" id="3.40.50.1970:FF:000001">
    <property type="entry name" value="3-dehydroquinate synthase"/>
    <property type="match status" value="1"/>
</dbReference>
<dbReference type="GO" id="GO:0009423">
    <property type="term" value="P:chorismate biosynthetic process"/>
    <property type="evidence" value="ECO:0007669"/>
    <property type="project" value="UniProtKB-UniRule"/>
</dbReference>
<evidence type="ECO:0000256" key="18">
    <source>
        <dbReference type="HAMAP-Rule" id="MF_00110"/>
    </source>
</evidence>
<dbReference type="PANTHER" id="PTHR43622:SF7">
    <property type="entry name" value="3-DEHYDROQUINATE SYNTHASE, CHLOROPLASTIC"/>
    <property type="match status" value="1"/>
</dbReference>
<keyword evidence="14 18" id="KW-0520">NAD</keyword>
<comment type="similarity">
    <text evidence="6 18">Belongs to the sugar phosphate cyclases superfamily. Dehydroquinate synthase family.</text>
</comment>
<evidence type="ECO:0000256" key="9">
    <source>
        <dbReference type="ARBA" id="ARBA00022490"/>
    </source>
</evidence>
<comment type="pathway">
    <text evidence="5 18">Metabolic intermediate biosynthesis; chorismate biosynthesis; chorismate from D-erythrose 4-phosphate and phosphoenolpyruvate: step 2/7.</text>
</comment>
<feature type="domain" description="3-dehydroquinate synthase N-terminal" evidence="19">
    <location>
        <begin position="65"/>
        <end position="177"/>
    </location>
</feature>
<dbReference type="EC" id="4.2.3.4" evidence="7 18"/>
<evidence type="ECO:0000256" key="2">
    <source>
        <dbReference type="ARBA" id="ARBA00001911"/>
    </source>
</evidence>
<feature type="binding site" evidence="18">
    <location>
        <position position="149"/>
    </location>
    <ligand>
        <name>NAD(+)</name>
        <dbReference type="ChEBI" id="CHEBI:57540"/>
    </ligand>
</feature>
<keyword evidence="13 18" id="KW-0862">Zinc</keyword>
<evidence type="ECO:0000313" key="22">
    <source>
        <dbReference type="Proteomes" id="UP000542720"/>
    </source>
</evidence>
<dbReference type="InterPro" id="IPR030960">
    <property type="entry name" value="DHQS/DOIS_N"/>
</dbReference>
<evidence type="ECO:0000256" key="11">
    <source>
        <dbReference type="ARBA" id="ARBA00022723"/>
    </source>
</evidence>
<dbReference type="InterPro" id="IPR030963">
    <property type="entry name" value="DHQ_synth_fam"/>
</dbReference>
<evidence type="ECO:0000313" key="21">
    <source>
        <dbReference type="EMBL" id="MBB2493787.1"/>
    </source>
</evidence>
<feature type="binding site" evidence="18">
    <location>
        <begin position="69"/>
        <end position="74"/>
    </location>
    <ligand>
        <name>NAD(+)</name>
        <dbReference type="ChEBI" id="CHEBI:57540"/>
    </ligand>
</feature>
<comment type="subcellular location">
    <subcellularLocation>
        <location evidence="4 18">Cytoplasm</location>
    </subcellularLocation>
</comment>
<comment type="catalytic activity">
    <reaction evidence="1 18">
        <text>7-phospho-2-dehydro-3-deoxy-D-arabino-heptonate = 3-dehydroquinate + phosphate</text>
        <dbReference type="Rhea" id="RHEA:21968"/>
        <dbReference type="ChEBI" id="CHEBI:32364"/>
        <dbReference type="ChEBI" id="CHEBI:43474"/>
        <dbReference type="ChEBI" id="CHEBI:58394"/>
        <dbReference type="EC" id="4.2.3.4"/>
    </reaction>
</comment>
<accession>A0A7W4Q8H4</accession>
<dbReference type="InterPro" id="IPR016037">
    <property type="entry name" value="DHQ_synth_AroB"/>
</dbReference>
<feature type="binding site" evidence="18">
    <location>
        <position position="262"/>
    </location>
    <ligand>
        <name>Zn(2+)</name>
        <dbReference type="ChEBI" id="CHEBI:29105"/>
    </ligand>
</feature>
<name>A0A7W4Q8H4_9GAMM</name>
<evidence type="ECO:0000256" key="14">
    <source>
        <dbReference type="ARBA" id="ARBA00023027"/>
    </source>
</evidence>
<sequence length="367" mass="39546">MQTLTVDLGERSYPIYIGAELLARPDLFKKHLAGRQVAIVTNSTVAPLYLERLMASLEGCEVATVVLPDGESHKNWETLQLIFDGLLSARHDRRTTVVALGGGVVGDMAGFAAACYQRGVDFIQVPTTLLSQVDSSVGGKTGINHPLGKNMVGAFYQPQAVIIDTAVLKTLPARELSAGLAEVIKYGLICDAGFLDWLEQNMPAMLALDLTVLAQAIERSCAAKARVVGADERESGLRAILNLGHTFGHAIETHMGYGVWLHGEAVAAGTAMALEMSARLGWISTVERDRGLRLLLQAGLPVIPPAEMTPEDFLEHMAVDKKVLDGRLRLVLLKRVGEAVVTDEFPREALDATLSADYRALVAKLAE</sequence>
<dbReference type="Pfam" id="PF24621">
    <property type="entry name" value="DHQS_C"/>
    <property type="match status" value="1"/>
</dbReference>
<proteinExistence type="inferred from homology"/>
<feature type="binding site" evidence="18">
    <location>
        <position position="140"/>
    </location>
    <ligand>
        <name>NAD(+)</name>
        <dbReference type="ChEBI" id="CHEBI:57540"/>
    </ligand>
</feature>
<dbReference type="RefSeq" id="WP_183087355.1">
    <property type="nucleotide sequence ID" value="NZ_JACJUD010000001.1"/>
</dbReference>
<evidence type="ECO:0000256" key="16">
    <source>
        <dbReference type="ARBA" id="ARBA00023239"/>
    </source>
</evidence>
<evidence type="ECO:0000259" key="20">
    <source>
        <dbReference type="Pfam" id="PF24621"/>
    </source>
</evidence>
<keyword evidence="11 18" id="KW-0479">Metal-binding</keyword>
<dbReference type="Gene3D" id="3.40.50.1970">
    <property type="match status" value="1"/>
</dbReference>
<dbReference type="UniPathway" id="UPA00053">
    <property type="reaction ID" value="UER00085"/>
</dbReference>
<dbReference type="Proteomes" id="UP000542720">
    <property type="component" value="Unassembled WGS sequence"/>
</dbReference>
<dbReference type="EMBL" id="JACJUD010000001">
    <property type="protein sequence ID" value="MBB2493787.1"/>
    <property type="molecule type" value="Genomic_DNA"/>
</dbReference>
<feature type="domain" description="3-dehydroquinate synthase C-terminal" evidence="20">
    <location>
        <begin position="179"/>
        <end position="323"/>
    </location>
</feature>
<comment type="cofactor">
    <cofactor evidence="2 18">
        <name>NAD(+)</name>
        <dbReference type="ChEBI" id="CHEBI:57540"/>
    </cofactor>
</comment>
<dbReference type="Gene3D" id="1.20.1090.10">
    <property type="entry name" value="Dehydroquinate synthase-like - alpha domain"/>
    <property type="match status" value="1"/>
</dbReference>
<keyword evidence="16 18" id="KW-0456">Lyase</keyword>
<dbReference type="PANTHER" id="PTHR43622">
    <property type="entry name" value="3-DEHYDROQUINATE SYNTHASE"/>
    <property type="match status" value="1"/>
</dbReference>
<evidence type="ECO:0000256" key="12">
    <source>
        <dbReference type="ARBA" id="ARBA00022741"/>
    </source>
</evidence>
<dbReference type="PIRSF" id="PIRSF001455">
    <property type="entry name" value="DHQ_synth"/>
    <property type="match status" value="1"/>
</dbReference>
<evidence type="ECO:0000256" key="4">
    <source>
        <dbReference type="ARBA" id="ARBA00004496"/>
    </source>
</evidence>
<evidence type="ECO:0000256" key="3">
    <source>
        <dbReference type="ARBA" id="ARBA00003485"/>
    </source>
</evidence>
<keyword evidence="22" id="KW-1185">Reference proteome</keyword>
<gene>
    <name evidence="18 21" type="primary">aroB</name>
    <name evidence="21" type="ORF">H3H51_02080</name>
</gene>
<keyword evidence="12 18" id="KW-0547">Nucleotide-binding</keyword>
<dbReference type="GO" id="GO:0046872">
    <property type="term" value="F:metal ion binding"/>
    <property type="evidence" value="ECO:0007669"/>
    <property type="project" value="UniProtKB-KW"/>
</dbReference>
<comment type="cofactor">
    <cofactor evidence="18">
        <name>Co(2+)</name>
        <dbReference type="ChEBI" id="CHEBI:48828"/>
    </cofactor>
    <cofactor evidence="18">
        <name>Zn(2+)</name>
        <dbReference type="ChEBI" id="CHEBI:29105"/>
    </cofactor>
    <text evidence="18">Binds 1 divalent metal cation per subunit. Can use either Co(2+) or Zn(2+).</text>
</comment>
<evidence type="ECO:0000259" key="19">
    <source>
        <dbReference type="Pfam" id="PF01761"/>
    </source>
</evidence>
<keyword evidence="10 18" id="KW-0028">Amino-acid biosynthesis</keyword>
<evidence type="ECO:0000256" key="1">
    <source>
        <dbReference type="ARBA" id="ARBA00001393"/>
    </source>
</evidence>
<dbReference type="NCBIfam" id="TIGR01357">
    <property type="entry name" value="aroB"/>
    <property type="match status" value="1"/>
</dbReference>
<dbReference type="GO" id="GO:0008652">
    <property type="term" value="P:amino acid biosynthetic process"/>
    <property type="evidence" value="ECO:0007669"/>
    <property type="project" value="UniProtKB-KW"/>
</dbReference>
<dbReference type="GO" id="GO:0003856">
    <property type="term" value="F:3-dehydroquinate synthase activity"/>
    <property type="evidence" value="ECO:0007669"/>
    <property type="project" value="UniProtKB-UniRule"/>
</dbReference>
<feature type="binding site" evidence="18">
    <location>
        <position position="245"/>
    </location>
    <ligand>
        <name>Zn(2+)</name>
        <dbReference type="ChEBI" id="CHEBI:29105"/>
    </ligand>
</feature>
<dbReference type="CDD" id="cd08195">
    <property type="entry name" value="DHQS"/>
    <property type="match status" value="1"/>
</dbReference>
<evidence type="ECO:0000256" key="8">
    <source>
        <dbReference type="ARBA" id="ARBA00017684"/>
    </source>
</evidence>
<dbReference type="GO" id="GO:0005737">
    <property type="term" value="C:cytoplasm"/>
    <property type="evidence" value="ECO:0007669"/>
    <property type="project" value="UniProtKB-SubCell"/>
</dbReference>
<comment type="caution">
    <text evidence="21">The sequence shown here is derived from an EMBL/GenBank/DDBJ whole genome shotgun (WGS) entry which is preliminary data.</text>
</comment>
<feature type="binding site" evidence="18">
    <location>
        <position position="182"/>
    </location>
    <ligand>
        <name>Zn(2+)</name>
        <dbReference type="ChEBI" id="CHEBI:29105"/>
    </ligand>
</feature>